<evidence type="ECO:0000313" key="3">
    <source>
        <dbReference type="Proteomes" id="UP001214521"/>
    </source>
</evidence>
<dbReference type="Pfam" id="PF13637">
    <property type="entry name" value="Ank_4"/>
    <property type="match status" value="1"/>
</dbReference>
<dbReference type="Gene3D" id="1.25.40.20">
    <property type="entry name" value="Ankyrin repeat-containing domain"/>
    <property type="match status" value="1"/>
</dbReference>
<dbReference type="InterPro" id="IPR036770">
    <property type="entry name" value="Ankyrin_rpt-contain_sf"/>
</dbReference>
<protein>
    <submittedName>
        <fullName evidence="2">Ankyrin repeat domain-containing protein</fullName>
    </submittedName>
</protein>
<organism evidence="2 3">
    <name type="scientific">Stenotrophomonas maltophilia</name>
    <name type="common">Pseudomonas maltophilia</name>
    <name type="synonym">Xanthomonas maltophilia</name>
    <dbReference type="NCBI Taxonomy" id="40324"/>
    <lineage>
        <taxon>Bacteria</taxon>
        <taxon>Pseudomonadati</taxon>
        <taxon>Pseudomonadota</taxon>
        <taxon>Gammaproteobacteria</taxon>
        <taxon>Lysobacterales</taxon>
        <taxon>Lysobacteraceae</taxon>
        <taxon>Stenotrophomonas</taxon>
        <taxon>Stenotrophomonas maltophilia group</taxon>
    </lineage>
</organism>
<feature type="repeat" description="ANK" evidence="1">
    <location>
        <begin position="29"/>
        <end position="70"/>
    </location>
</feature>
<accession>A0AAI9FV37</accession>
<evidence type="ECO:0000256" key="1">
    <source>
        <dbReference type="PROSITE-ProRule" id="PRU00023"/>
    </source>
</evidence>
<proteinExistence type="predicted"/>
<dbReference type="PROSITE" id="PS50088">
    <property type="entry name" value="ANK_REPEAT"/>
    <property type="match status" value="1"/>
</dbReference>
<reference evidence="2" key="1">
    <citation type="submission" date="2022-07" db="EMBL/GenBank/DDBJ databases">
        <authorList>
            <consortium name="Clinical and Environmental Microbiology Branch: Whole genome sequencing antimicrobial resistance pathogens in the healthcare setting"/>
        </authorList>
    </citation>
    <scope>NUCLEOTIDE SEQUENCE</scope>
    <source>
        <strain evidence="2">Stenotrophomonas_maltophilia_2021CK-00905</strain>
    </source>
</reference>
<keyword evidence="1" id="KW-0040">ANK repeat</keyword>
<dbReference type="SUPFAM" id="SSF48403">
    <property type="entry name" value="Ankyrin repeat"/>
    <property type="match status" value="1"/>
</dbReference>
<sequence length="117" mass="13290">MHNAIIRHDHNAIKILVANGWDVNVCNLRGETPLHFALWCSTSLKTNPSATKDIIRLLLELGANTRLRTHYGMSCQDIALHTARPDLIELIDGEDQRLRILSAVCDQPPEKQRTRKM</sequence>
<comment type="caution">
    <text evidence="2">The sequence shown here is derived from an EMBL/GenBank/DDBJ whole genome shotgun (WGS) entry which is preliminary data.</text>
</comment>
<dbReference type="InterPro" id="IPR002110">
    <property type="entry name" value="Ankyrin_rpt"/>
</dbReference>
<dbReference type="Proteomes" id="UP001214521">
    <property type="component" value="Unassembled WGS sequence"/>
</dbReference>
<gene>
    <name evidence="2" type="ORF">QEK83_000122</name>
</gene>
<dbReference type="AlphaFoldDB" id="A0AAI9FV37"/>
<evidence type="ECO:0000313" key="2">
    <source>
        <dbReference type="EMBL" id="EKT4439529.1"/>
    </source>
</evidence>
<name>A0AAI9FV37_STEMA</name>
<dbReference type="EMBL" id="ABLOMU010000001">
    <property type="protein sequence ID" value="EKT4439529.1"/>
    <property type="molecule type" value="Genomic_DNA"/>
</dbReference>